<keyword evidence="3" id="KW-1185">Reference proteome</keyword>
<comment type="caution">
    <text evidence="2">The sequence shown here is derived from an EMBL/GenBank/DDBJ whole genome shotgun (WGS) entry which is preliminary data.</text>
</comment>
<sequence length="105" mass="11525">MPHEKVNRSQSAYFSDGGSGGRGRPVTGGLQVQTPALSVSVNHICQSAPAVATNHCQCMNGWMTDCRVNSFDKVLRVHPIYYLNTVTIISIQYSICKMRKPADLI</sequence>
<proteinExistence type="predicted"/>
<protein>
    <submittedName>
        <fullName evidence="2">Uncharacterized protein</fullName>
    </submittedName>
</protein>
<evidence type="ECO:0000313" key="2">
    <source>
        <dbReference type="EMBL" id="MEQ2219637.1"/>
    </source>
</evidence>
<dbReference type="Proteomes" id="UP001434883">
    <property type="component" value="Unassembled WGS sequence"/>
</dbReference>
<evidence type="ECO:0000256" key="1">
    <source>
        <dbReference type="SAM" id="MobiDB-lite"/>
    </source>
</evidence>
<feature type="region of interest" description="Disordered" evidence="1">
    <location>
        <begin position="1"/>
        <end position="29"/>
    </location>
</feature>
<organism evidence="2 3">
    <name type="scientific">Xenoophorus captivus</name>
    <dbReference type="NCBI Taxonomy" id="1517983"/>
    <lineage>
        <taxon>Eukaryota</taxon>
        <taxon>Metazoa</taxon>
        <taxon>Chordata</taxon>
        <taxon>Craniata</taxon>
        <taxon>Vertebrata</taxon>
        <taxon>Euteleostomi</taxon>
        <taxon>Actinopterygii</taxon>
        <taxon>Neopterygii</taxon>
        <taxon>Teleostei</taxon>
        <taxon>Neoteleostei</taxon>
        <taxon>Acanthomorphata</taxon>
        <taxon>Ovalentaria</taxon>
        <taxon>Atherinomorphae</taxon>
        <taxon>Cyprinodontiformes</taxon>
        <taxon>Goodeidae</taxon>
        <taxon>Xenoophorus</taxon>
    </lineage>
</organism>
<dbReference type="EMBL" id="JAHRIN010080218">
    <property type="protein sequence ID" value="MEQ2219637.1"/>
    <property type="molecule type" value="Genomic_DNA"/>
</dbReference>
<reference evidence="2 3" key="1">
    <citation type="submission" date="2021-06" db="EMBL/GenBank/DDBJ databases">
        <authorList>
            <person name="Palmer J.M."/>
        </authorList>
    </citation>
    <scope>NUCLEOTIDE SEQUENCE [LARGE SCALE GENOMIC DNA]</scope>
    <source>
        <strain evidence="2 3">XC_2019</strain>
        <tissue evidence="2">Muscle</tissue>
    </source>
</reference>
<name>A0ABV0SJM2_9TELE</name>
<evidence type="ECO:0000313" key="3">
    <source>
        <dbReference type="Proteomes" id="UP001434883"/>
    </source>
</evidence>
<gene>
    <name evidence="2" type="ORF">XENOCAPTIV_021118</name>
</gene>
<accession>A0ABV0SJM2</accession>